<accession>A0A5B7JL99</accession>
<dbReference type="AlphaFoldDB" id="A0A5B7JL99"/>
<evidence type="ECO:0000313" key="2">
    <source>
        <dbReference type="Proteomes" id="UP000324222"/>
    </source>
</evidence>
<comment type="caution">
    <text evidence="1">The sequence shown here is derived from an EMBL/GenBank/DDBJ whole genome shotgun (WGS) entry which is preliminary data.</text>
</comment>
<reference evidence="1 2" key="1">
    <citation type="submission" date="2019-05" db="EMBL/GenBank/DDBJ databases">
        <title>Another draft genome of Portunus trituberculatus and its Hox gene families provides insights of decapod evolution.</title>
        <authorList>
            <person name="Jeong J.-H."/>
            <person name="Song I."/>
            <person name="Kim S."/>
            <person name="Choi T."/>
            <person name="Kim D."/>
            <person name="Ryu S."/>
            <person name="Kim W."/>
        </authorList>
    </citation>
    <scope>NUCLEOTIDE SEQUENCE [LARGE SCALE GENOMIC DNA]</scope>
    <source>
        <tissue evidence="1">Muscle</tissue>
    </source>
</reference>
<protein>
    <submittedName>
        <fullName evidence="1">Uncharacterized protein</fullName>
    </submittedName>
</protein>
<organism evidence="1 2">
    <name type="scientific">Portunus trituberculatus</name>
    <name type="common">Swimming crab</name>
    <name type="synonym">Neptunus trituberculatus</name>
    <dbReference type="NCBI Taxonomy" id="210409"/>
    <lineage>
        <taxon>Eukaryota</taxon>
        <taxon>Metazoa</taxon>
        <taxon>Ecdysozoa</taxon>
        <taxon>Arthropoda</taxon>
        <taxon>Crustacea</taxon>
        <taxon>Multicrustacea</taxon>
        <taxon>Malacostraca</taxon>
        <taxon>Eumalacostraca</taxon>
        <taxon>Eucarida</taxon>
        <taxon>Decapoda</taxon>
        <taxon>Pleocyemata</taxon>
        <taxon>Brachyura</taxon>
        <taxon>Eubrachyura</taxon>
        <taxon>Portunoidea</taxon>
        <taxon>Portunidae</taxon>
        <taxon>Portuninae</taxon>
        <taxon>Portunus</taxon>
    </lineage>
</organism>
<dbReference type="EMBL" id="VSRR010115798">
    <property type="protein sequence ID" value="MPC98831.1"/>
    <property type="molecule type" value="Genomic_DNA"/>
</dbReference>
<keyword evidence="2" id="KW-1185">Reference proteome</keyword>
<dbReference type="Proteomes" id="UP000324222">
    <property type="component" value="Unassembled WGS sequence"/>
</dbReference>
<evidence type="ECO:0000313" key="1">
    <source>
        <dbReference type="EMBL" id="MPC98831.1"/>
    </source>
</evidence>
<name>A0A5B7JL99_PORTR</name>
<gene>
    <name evidence="1" type="ORF">E2C01_094216</name>
</gene>
<sequence>MAATGAGSLTPLRVRCLRQFRFFHEEQCVRSSDKSSRCSIGDLLCGASRWEQTTSLHTLDYFNTVLKGGCVPHRKQIVPTKVGSRVPTAPWEMLDSM</sequence>
<proteinExistence type="predicted"/>